<dbReference type="AlphaFoldDB" id="A0A0W8E4X5"/>
<feature type="transmembrane region" description="Helical" evidence="1">
    <location>
        <begin position="60"/>
        <end position="82"/>
    </location>
</feature>
<keyword evidence="1" id="KW-0472">Membrane</keyword>
<proteinExistence type="predicted"/>
<reference evidence="2" key="1">
    <citation type="journal article" date="2015" name="Proc. Natl. Acad. Sci. U.S.A.">
        <title>Networks of energetic and metabolic interactions define dynamics in microbial communities.</title>
        <authorList>
            <person name="Embree M."/>
            <person name="Liu J.K."/>
            <person name="Al-Bassam M.M."/>
            <person name="Zengler K."/>
        </authorList>
    </citation>
    <scope>NUCLEOTIDE SEQUENCE</scope>
</reference>
<accession>A0A0W8E4X5</accession>
<evidence type="ECO:0000313" key="2">
    <source>
        <dbReference type="EMBL" id="KUG03704.1"/>
    </source>
</evidence>
<name>A0A0W8E4X5_9ZZZZ</name>
<organism evidence="2">
    <name type="scientific">hydrocarbon metagenome</name>
    <dbReference type="NCBI Taxonomy" id="938273"/>
    <lineage>
        <taxon>unclassified sequences</taxon>
        <taxon>metagenomes</taxon>
        <taxon>ecological metagenomes</taxon>
    </lineage>
</organism>
<keyword evidence="1" id="KW-1133">Transmembrane helix</keyword>
<protein>
    <submittedName>
        <fullName evidence="2">Uncharacterized protein</fullName>
    </submittedName>
</protein>
<evidence type="ECO:0000256" key="1">
    <source>
        <dbReference type="SAM" id="Phobius"/>
    </source>
</evidence>
<dbReference type="EMBL" id="LNQE01001871">
    <property type="protein sequence ID" value="KUG03704.1"/>
    <property type="molecule type" value="Genomic_DNA"/>
</dbReference>
<keyword evidence="1" id="KW-0812">Transmembrane</keyword>
<gene>
    <name evidence="2" type="ORF">ASZ90_018894</name>
</gene>
<sequence length="335" mass="37889">MGLEEIYEKIKDKPEDELITIYYGDRTDYPEELINAIEMVLKERGISVDKQEEKKSQTSGYIRGSLWASTAVIPLLIILMLFTNPGREEYVSYTQQQMIQASEDNPISKGMAAIVPESIIDSGSIYRDYHLFGIYENNILGDVKVLGVFNQCILLGDRGRLLQSSSPADPGGEITADEDTGEPDVYFINREAAPGHEGYCVYSNSRYGFYIYYPQELNPNRMPANGDGQAFTSNDTLISLTVFGSNLVSEEEIKDLYVDWMDTIQGDITYTVLEDNYFVISWLEGDTIYYQKTFAGSASQNTFIFSYPDDHDEDYQEAVEIMEASFTHGDLDQAH</sequence>
<comment type="caution">
    <text evidence="2">The sequence shown here is derived from an EMBL/GenBank/DDBJ whole genome shotgun (WGS) entry which is preliminary data.</text>
</comment>